<organism evidence="1 2">
    <name type="scientific">Sphingomonas parapaucimobilis NBRC 15100</name>
    <dbReference type="NCBI Taxonomy" id="1219049"/>
    <lineage>
        <taxon>Bacteria</taxon>
        <taxon>Pseudomonadati</taxon>
        <taxon>Pseudomonadota</taxon>
        <taxon>Alphaproteobacteria</taxon>
        <taxon>Sphingomonadales</taxon>
        <taxon>Sphingomonadaceae</taxon>
        <taxon>Sphingomonas</taxon>
    </lineage>
</organism>
<dbReference type="Proteomes" id="UP000032305">
    <property type="component" value="Unassembled WGS sequence"/>
</dbReference>
<gene>
    <name evidence="1" type="ORF">SP5_068_00940</name>
</gene>
<protein>
    <submittedName>
        <fullName evidence="1">Uncharacterized protein</fullName>
    </submittedName>
</protein>
<name>A0A0A1W9D8_9SPHN</name>
<keyword evidence="2" id="KW-1185">Reference proteome</keyword>
<reference evidence="1 2" key="1">
    <citation type="submission" date="2014-11" db="EMBL/GenBank/DDBJ databases">
        <title>Whole genome shotgun sequence of Sphingomonas parapaucimobilis NBRC 15100.</title>
        <authorList>
            <person name="Katano-Makiyama Y."/>
            <person name="Hosoyama A."/>
            <person name="Hashimoto M."/>
            <person name="Hosoyama Y."/>
            <person name="Noguchi M."/>
            <person name="Numata M."/>
            <person name="Tsuchikane K."/>
            <person name="Hirakata S."/>
            <person name="Uohara A."/>
            <person name="Shimodaira J."/>
            <person name="Ohji S."/>
            <person name="Ichikawa N."/>
            <person name="Kimura A."/>
            <person name="Yamazoe A."/>
            <person name="Fujita N."/>
        </authorList>
    </citation>
    <scope>NUCLEOTIDE SEQUENCE [LARGE SCALE GENOMIC DNA]</scope>
    <source>
        <strain evidence="1 2">NBRC 15100</strain>
    </source>
</reference>
<proteinExistence type="predicted"/>
<dbReference type="AlphaFoldDB" id="A0A0A1W9D8"/>
<sequence length="113" mass="12413">MAMTDVKVEQCDRVLGLHFIPRNSVAGQDSEGVLAGKYDDAEAIVLVARHRQAAEKATRERDAGIAEAHRQARLEAAKNALSRKVKAEARDHESMAIEALHIATAIRSQNDDR</sequence>
<dbReference type="EMBL" id="BBPI01000068">
    <property type="protein sequence ID" value="GAM01726.1"/>
    <property type="molecule type" value="Genomic_DNA"/>
</dbReference>
<evidence type="ECO:0000313" key="2">
    <source>
        <dbReference type="Proteomes" id="UP000032305"/>
    </source>
</evidence>
<evidence type="ECO:0000313" key="1">
    <source>
        <dbReference type="EMBL" id="GAM01726.1"/>
    </source>
</evidence>
<accession>A0A0A1W9D8</accession>
<comment type="caution">
    <text evidence="1">The sequence shown here is derived from an EMBL/GenBank/DDBJ whole genome shotgun (WGS) entry which is preliminary data.</text>
</comment>